<evidence type="ECO:0000313" key="3">
    <source>
        <dbReference type="Proteomes" id="UP001054945"/>
    </source>
</evidence>
<organism evidence="2 3">
    <name type="scientific">Caerostris extrusa</name>
    <name type="common">Bark spider</name>
    <name type="synonym">Caerostris bankana</name>
    <dbReference type="NCBI Taxonomy" id="172846"/>
    <lineage>
        <taxon>Eukaryota</taxon>
        <taxon>Metazoa</taxon>
        <taxon>Ecdysozoa</taxon>
        <taxon>Arthropoda</taxon>
        <taxon>Chelicerata</taxon>
        <taxon>Arachnida</taxon>
        <taxon>Araneae</taxon>
        <taxon>Araneomorphae</taxon>
        <taxon>Entelegynae</taxon>
        <taxon>Araneoidea</taxon>
        <taxon>Araneidae</taxon>
        <taxon>Caerostris</taxon>
    </lineage>
</organism>
<dbReference type="EMBL" id="BPLR01006123">
    <property type="protein sequence ID" value="GIY07547.1"/>
    <property type="molecule type" value="Genomic_DNA"/>
</dbReference>
<sequence>MLFLELQQSGKLTMIAVLWLSIILVTSKCFVCALTDQNNDEQLLSTKYSVDRRSSKLLDVFQEVRRQMNQQQQQMQLTSSPNALHRIRRALQMLVHAFPSRAWQLQIEKDLPDLRREAFAESDQEILQFAELRSEKSIPSDESGRTDA</sequence>
<feature type="transmembrane region" description="Helical" evidence="1">
    <location>
        <begin position="12"/>
        <end position="34"/>
    </location>
</feature>
<evidence type="ECO:0000256" key="1">
    <source>
        <dbReference type="SAM" id="Phobius"/>
    </source>
</evidence>
<dbReference type="AlphaFoldDB" id="A0AAV4QH06"/>
<keyword evidence="1" id="KW-1133">Transmembrane helix</keyword>
<keyword evidence="1" id="KW-0812">Transmembrane</keyword>
<reference evidence="2 3" key="1">
    <citation type="submission" date="2021-06" db="EMBL/GenBank/DDBJ databases">
        <title>Caerostris extrusa draft genome.</title>
        <authorList>
            <person name="Kono N."/>
            <person name="Arakawa K."/>
        </authorList>
    </citation>
    <scope>NUCLEOTIDE SEQUENCE [LARGE SCALE GENOMIC DNA]</scope>
</reference>
<name>A0AAV4QH06_CAEEX</name>
<protein>
    <submittedName>
        <fullName evidence="2">Uncharacterized protein</fullName>
    </submittedName>
</protein>
<dbReference type="Proteomes" id="UP001054945">
    <property type="component" value="Unassembled WGS sequence"/>
</dbReference>
<evidence type="ECO:0000313" key="2">
    <source>
        <dbReference type="EMBL" id="GIY07547.1"/>
    </source>
</evidence>
<keyword evidence="3" id="KW-1185">Reference proteome</keyword>
<accession>A0AAV4QH06</accession>
<gene>
    <name evidence="2" type="ORF">CEXT_793821</name>
</gene>
<proteinExistence type="predicted"/>
<comment type="caution">
    <text evidence="2">The sequence shown here is derived from an EMBL/GenBank/DDBJ whole genome shotgun (WGS) entry which is preliminary data.</text>
</comment>
<keyword evidence="1" id="KW-0472">Membrane</keyword>